<evidence type="ECO:0000256" key="4">
    <source>
        <dbReference type="ARBA" id="ARBA00022723"/>
    </source>
</evidence>
<keyword evidence="6" id="KW-0408">Iron</keyword>
<dbReference type="Pfam" id="PF01328">
    <property type="entry name" value="Peroxidase_2"/>
    <property type="match status" value="1"/>
</dbReference>
<dbReference type="InterPro" id="IPR036851">
    <property type="entry name" value="Chloroperoxidase-like_sf"/>
</dbReference>
<dbReference type="PANTHER" id="PTHR33577:SF19">
    <property type="entry name" value="HEME HALOPEROXIDASE FAMILY PROFILE DOMAIN-CONTAINING PROTEIN-RELATED"/>
    <property type="match status" value="1"/>
</dbReference>
<sequence>MRSTTALIVSIAACVAAVPVNDHVWQAPSASDNSGIERSPCPMLNSLANSGYIARNGLNISMSDFSAALLEVTNLDPAATKLVTAVGIKASTTGYADTLNLDDLDKHGVIEHDASLSRADWQDGAGDSHSFSKDLWADTLTHFPDDAISIQQMAAARAGAIARSNASHPDTFTYGAAQVQGSLLECALGLAVFGSVADGNANKAHLRVLFEEERLPFEEGWVKPKNVITSADAQGLAAKVLAATA</sequence>
<evidence type="ECO:0000256" key="5">
    <source>
        <dbReference type="ARBA" id="ARBA00023002"/>
    </source>
</evidence>
<evidence type="ECO:0000313" key="10">
    <source>
        <dbReference type="EMBL" id="KAK8051193.1"/>
    </source>
</evidence>
<comment type="similarity">
    <text evidence="7">Belongs to the chloroperoxidase family.</text>
</comment>
<dbReference type="EMBL" id="JAQQWK010000002">
    <property type="protein sequence ID" value="KAK8051193.1"/>
    <property type="molecule type" value="Genomic_DNA"/>
</dbReference>
<dbReference type="PROSITE" id="PS51405">
    <property type="entry name" value="HEME_HALOPEROXIDASE"/>
    <property type="match status" value="1"/>
</dbReference>
<protein>
    <recommendedName>
        <fullName evidence="9">Heme haloperoxidase family profile domain-containing protein</fullName>
    </recommendedName>
</protein>
<dbReference type="Gene3D" id="1.10.489.10">
    <property type="entry name" value="Chloroperoxidase-like"/>
    <property type="match status" value="1"/>
</dbReference>
<feature type="signal peptide" evidence="8">
    <location>
        <begin position="1"/>
        <end position="17"/>
    </location>
</feature>
<keyword evidence="2" id="KW-0575">Peroxidase</keyword>
<gene>
    <name evidence="10" type="ORF">PG993_002578</name>
</gene>
<feature type="chain" id="PRO_5045397954" description="Heme haloperoxidase family profile domain-containing protein" evidence="8">
    <location>
        <begin position="18"/>
        <end position="245"/>
    </location>
</feature>
<evidence type="ECO:0000256" key="6">
    <source>
        <dbReference type="ARBA" id="ARBA00023004"/>
    </source>
</evidence>
<feature type="domain" description="Heme haloperoxidase family profile" evidence="9">
    <location>
        <begin position="21"/>
        <end position="235"/>
    </location>
</feature>
<evidence type="ECO:0000256" key="1">
    <source>
        <dbReference type="ARBA" id="ARBA00001970"/>
    </source>
</evidence>
<keyword evidence="4" id="KW-0479">Metal-binding</keyword>
<evidence type="ECO:0000313" key="11">
    <source>
        <dbReference type="Proteomes" id="UP001444661"/>
    </source>
</evidence>
<keyword evidence="11" id="KW-1185">Reference proteome</keyword>
<evidence type="ECO:0000256" key="7">
    <source>
        <dbReference type="ARBA" id="ARBA00025795"/>
    </source>
</evidence>
<dbReference type="SUPFAM" id="SSF47571">
    <property type="entry name" value="Cloroperoxidase"/>
    <property type="match status" value="1"/>
</dbReference>
<dbReference type="InterPro" id="IPR000028">
    <property type="entry name" value="Chloroperoxidase"/>
</dbReference>
<name>A0ABR1TX32_9PEZI</name>
<keyword evidence="8" id="KW-0732">Signal</keyword>
<keyword evidence="5" id="KW-0560">Oxidoreductase</keyword>
<evidence type="ECO:0000259" key="9">
    <source>
        <dbReference type="PROSITE" id="PS51405"/>
    </source>
</evidence>
<organism evidence="10 11">
    <name type="scientific">Apiospora rasikravindrae</name>
    <dbReference type="NCBI Taxonomy" id="990691"/>
    <lineage>
        <taxon>Eukaryota</taxon>
        <taxon>Fungi</taxon>
        <taxon>Dikarya</taxon>
        <taxon>Ascomycota</taxon>
        <taxon>Pezizomycotina</taxon>
        <taxon>Sordariomycetes</taxon>
        <taxon>Xylariomycetidae</taxon>
        <taxon>Amphisphaeriales</taxon>
        <taxon>Apiosporaceae</taxon>
        <taxon>Apiospora</taxon>
    </lineage>
</organism>
<dbReference type="Proteomes" id="UP001444661">
    <property type="component" value="Unassembled WGS sequence"/>
</dbReference>
<keyword evidence="3" id="KW-0349">Heme</keyword>
<evidence type="ECO:0000256" key="3">
    <source>
        <dbReference type="ARBA" id="ARBA00022617"/>
    </source>
</evidence>
<evidence type="ECO:0000256" key="2">
    <source>
        <dbReference type="ARBA" id="ARBA00022559"/>
    </source>
</evidence>
<evidence type="ECO:0000256" key="8">
    <source>
        <dbReference type="SAM" id="SignalP"/>
    </source>
</evidence>
<proteinExistence type="inferred from homology"/>
<comment type="caution">
    <text evidence="10">The sequence shown here is derived from an EMBL/GenBank/DDBJ whole genome shotgun (WGS) entry which is preliminary data.</text>
</comment>
<accession>A0ABR1TX32</accession>
<comment type="cofactor">
    <cofactor evidence="1">
        <name>heme b</name>
        <dbReference type="ChEBI" id="CHEBI:60344"/>
    </cofactor>
</comment>
<dbReference type="PANTHER" id="PTHR33577">
    <property type="entry name" value="STERIGMATOCYSTIN BIOSYNTHESIS PEROXIDASE STCC-RELATED"/>
    <property type="match status" value="1"/>
</dbReference>
<reference evidence="10 11" key="1">
    <citation type="submission" date="2023-01" db="EMBL/GenBank/DDBJ databases">
        <title>Analysis of 21 Apiospora genomes using comparative genomics revels a genus with tremendous synthesis potential of carbohydrate active enzymes and secondary metabolites.</title>
        <authorList>
            <person name="Sorensen T."/>
        </authorList>
    </citation>
    <scope>NUCLEOTIDE SEQUENCE [LARGE SCALE GENOMIC DNA]</scope>
    <source>
        <strain evidence="10 11">CBS 33761</strain>
    </source>
</reference>